<evidence type="ECO:0000313" key="3">
    <source>
        <dbReference type="EMBL" id="RFA12834.1"/>
    </source>
</evidence>
<dbReference type="RefSeq" id="WP_116412514.1">
    <property type="nucleotide sequence ID" value="NZ_NBXB01000040.1"/>
</dbReference>
<dbReference type="CDD" id="cd06577">
    <property type="entry name" value="PASTA_pknB"/>
    <property type="match status" value="1"/>
</dbReference>
<dbReference type="Pfam" id="PF03793">
    <property type="entry name" value="PASTA"/>
    <property type="match status" value="1"/>
</dbReference>
<gene>
    <name evidence="3" type="ORF">B7R22_14835</name>
</gene>
<feature type="region of interest" description="Disordered" evidence="1">
    <location>
        <begin position="76"/>
        <end position="114"/>
    </location>
</feature>
<dbReference type="Gene3D" id="3.30.10.20">
    <property type="match status" value="1"/>
</dbReference>
<feature type="compositionally biased region" description="Polar residues" evidence="1">
    <location>
        <begin position="96"/>
        <end position="108"/>
    </location>
</feature>
<dbReference type="InterPro" id="IPR005543">
    <property type="entry name" value="PASTA_dom"/>
</dbReference>
<evidence type="ECO:0000313" key="4">
    <source>
        <dbReference type="Proteomes" id="UP000256541"/>
    </source>
</evidence>
<dbReference type="Proteomes" id="UP000256541">
    <property type="component" value="Unassembled WGS sequence"/>
</dbReference>
<comment type="caution">
    <text evidence="3">The sequence shown here is derived from an EMBL/GenBank/DDBJ whole genome shotgun (WGS) entry which is preliminary data.</text>
</comment>
<dbReference type="SUPFAM" id="SSF54184">
    <property type="entry name" value="Penicillin-binding protein 2x (pbp-2x), c-terminal domain"/>
    <property type="match status" value="1"/>
</dbReference>
<dbReference type="OrthoDB" id="9812570at2"/>
<evidence type="ECO:0000256" key="1">
    <source>
        <dbReference type="SAM" id="MobiDB-lite"/>
    </source>
</evidence>
<organism evidence="3 4">
    <name type="scientific">Subtercola boreus</name>
    <dbReference type="NCBI Taxonomy" id="120213"/>
    <lineage>
        <taxon>Bacteria</taxon>
        <taxon>Bacillati</taxon>
        <taxon>Actinomycetota</taxon>
        <taxon>Actinomycetes</taxon>
        <taxon>Micrococcales</taxon>
        <taxon>Microbacteriaceae</taxon>
        <taxon>Subtercola</taxon>
    </lineage>
</organism>
<accession>A0A3E0VS41</accession>
<dbReference type="EMBL" id="NBXB01000040">
    <property type="protein sequence ID" value="RFA12834.1"/>
    <property type="molecule type" value="Genomic_DNA"/>
</dbReference>
<protein>
    <recommendedName>
        <fullName evidence="2">PASTA domain-containing protein</fullName>
    </recommendedName>
</protein>
<dbReference type="PROSITE" id="PS51178">
    <property type="entry name" value="PASTA"/>
    <property type="match status" value="1"/>
</dbReference>
<dbReference type="AlphaFoldDB" id="A0A3E0VS41"/>
<proteinExistence type="predicted"/>
<name>A0A3E0VS41_9MICO</name>
<reference evidence="3 4" key="1">
    <citation type="submission" date="2017-04" db="EMBL/GenBank/DDBJ databases">
        <title>Comparative genome analysis of Subtercola boreus.</title>
        <authorList>
            <person name="Cho Y.-J."/>
            <person name="Cho A."/>
            <person name="Kim O.-S."/>
            <person name="Lee J.-I."/>
        </authorList>
    </citation>
    <scope>NUCLEOTIDE SEQUENCE [LARGE SCALE GENOMIC DNA]</scope>
    <source>
        <strain evidence="3 4">P27479</strain>
    </source>
</reference>
<evidence type="ECO:0000259" key="2">
    <source>
        <dbReference type="PROSITE" id="PS51178"/>
    </source>
</evidence>
<dbReference type="SMART" id="SM00740">
    <property type="entry name" value="PASTA"/>
    <property type="match status" value="1"/>
</dbReference>
<sequence length="114" mass="11861">MTERPTATVPDLVGQSVDIARETAAAIGLGVTGEDPDGPGILSRTWPGLFWVTSQSPSAGTIVKRGSAVRVTFVEDGQSRSDVPMQTHGPLPSLDNHATAQNGDSNSAVDYKAD</sequence>
<feature type="domain" description="PASTA" evidence="2">
    <location>
        <begin position="3"/>
        <end position="75"/>
    </location>
</feature>